<dbReference type="PANTHER" id="PTHR12313">
    <property type="entry name" value="E3 UBIQUITIN-PROTEIN LIGASE RNF5-RELATED"/>
    <property type="match status" value="1"/>
</dbReference>
<gene>
    <name evidence="14" type="ORF">VNO77_36944</name>
</gene>
<comment type="pathway">
    <text evidence="3 11">Protein modification; protein ubiquitination.</text>
</comment>
<evidence type="ECO:0000256" key="2">
    <source>
        <dbReference type="ARBA" id="ARBA00004308"/>
    </source>
</evidence>
<protein>
    <recommendedName>
        <fullName evidence="11">E3 ubiquitin-protein ligase RMA</fullName>
        <ecNumber evidence="11">2.3.2.27</ecNumber>
    </recommendedName>
    <alternativeName>
        <fullName evidence="11">Protein RING membrane-anchor</fullName>
    </alternativeName>
    <alternativeName>
        <fullName evidence="11">RING-type E3 ubiquitin transferase RMA</fullName>
    </alternativeName>
</protein>
<dbReference type="EC" id="2.3.2.27" evidence="11"/>
<keyword evidence="8 11" id="KW-0862">Zinc</keyword>
<dbReference type="InterPro" id="IPR013083">
    <property type="entry name" value="Znf_RING/FYVE/PHD"/>
</dbReference>
<dbReference type="AlphaFoldDB" id="A0AAN9PUK0"/>
<organism evidence="14 15">
    <name type="scientific">Canavalia gladiata</name>
    <name type="common">Sword bean</name>
    <name type="synonym">Dolichos gladiatus</name>
    <dbReference type="NCBI Taxonomy" id="3824"/>
    <lineage>
        <taxon>Eukaryota</taxon>
        <taxon>Viridiplantae</taxon>
        <taxon>Streptophyta</taxon>
        <taxon>Embryophyta</taxon>
        <taxon>Tracheophyta</taxon>
        <taxon>Spermatophyta</taxon>
        <taxon>Magnoliopsida</taxon>
        <taxon>eudicotyledons</taxon>
        <taxon>Gunneridae</taxon>
        <taxon>Pentapetalae</taxon>
        <taxon>rosids</taxon>
        <taxon>fabids</taxon>
        <taxon>Fabales</taxon>
        <taxon>Fabaceae</taxon>
        <taxon>Papilionoideae</taxon>
        <taxon>50 kb inversion clade</taxon>
        <taxon>NPAAA clade</taxon>
        <taxon>indigoferoid/millettioid clade</taxon>
        <taxon>Phaseoleae</taxon>
        <taxon>Canavalia</taxon>
    </lineage>
</organism>
<reference evidence="14 15" key="1">
    <citation type="submission" date="2024-01" db="EMBL/GenBank/DDBJ databases">
        <title>The genomes of 5 underutilized Papilionoideae crops provide insights into root nodulation and disease resistanc.</title>
        <authorList>
            <person name="Jiang F."/>
        </authorList>
    </citation>
    <scope>NUCLEOTIDE SEQUENCE [LARGE SCALE GENOMIC DNA]</scope>
    <source>
        <strain evidence="14">LVBAO_FW01</strain>
        <tissue evidence="14">Leaves</tissue>
    </source>
</reference>
<evidence type="ECO:0000256" key="12">
    <source>
        <dbReference type="SAM" id="MobiDB-lite"/>
    </source>
</evidence>
<evidence type="ECO:0000256" key="3">
    <source>
        <dbReference type="ARBA" id="ARBA00004906"/>
    </source>
</evidence>
<feature type="region of interest" description="Disordered" evidence="12">
    <location>
        <begin position="97"/>
        <end position="122"/>
    </location>
</feature>
<dbReference type="SMART" id="SM00184">
    <property type="entry name" value="RING"/>
    <property type="match status" value="1"/>
</dbReference>
<keyword evidence="15" id="KW-1185">Reference proteome</keyword>
<comment type="caution">
    <text evidence="14">The sequence shown here is derived from an EMBL/GenBank/DDBJ whole genome shotgun (WGS) entry which is preliminary data.</text>
</comment>
<comment type="catalytic activity">
    <reaction evidence="1 11">
        <text>S-ubiquitinyl-[E2 ubiquitin-conjugating enzyme]-L-cysteine + [acceptor protein]-L-lysine = [E2 ubiquitin-conjugating enzyme]-L-cysteine + N(6)-ubiquitinyl-[acceptor protein]-L-lysine.</text>
        <dbReference type="EC" id="2.3.2.27"/>
    </reaction>
</comment>
<accession>A0AAN9PUK0</accession>
<dbReference type="GO" id="GO:0061630">
    <property type="term" value="F:ubiquitin protein ligase activity"/>
    <property type="evidence" value="ECO:0007669"/>
    <property type="project" value="UniProtKB-UniRule"/>
</dbReference>
<dbReference type="InterPro" id="IPR001841">
    <property type="entry name" value="Znf_RING"/>
</dbReference>
<keyword evidence="11" id="KW-0812">Transmembrane</keyword>
<keyword evidence="5 11" id="KW-0479">Metal-binding</keyword>
<dbReference type="Gene3D" id="3.30.40.10">
    <property type="entry name" value="Zinc/RING finger domain, C3HC4 (zinc finger)"/>
    <property type="match status" value="1"/>
</dbReference>
<keyword evidence="9 11" id="KW-0472">Membrane</keyword>
<dbReference type="Proteomes" id="UP001367508">
    <property type="component" value="Unassembled WGS sequence"/>
</dbReference>
<proteinExistence type="predicted"/>
<name>A0AAN9PUK0_CANGL</name>
<comment type="domain">
    <text evidence="11">The RING-type zinc finger domain is responsible for E3 ligase activity.</text>
</comment>
<dbReference type="Pfam" id="PF13445">
    <property type="entry name" value="zf-RING_UBOX"/>
    <property type="match status" value="1"/>
</dbReference>
<dbReference type="GO" id="GO:0006511">
    <property type="term" value="P:ubiquitin-dependent protein catabolic process"/>
    <property type="evidence" value="ECO:0007669"/>
    <property type="project" value="UniProtKB-UniRule"/>
</dbReference>
<sequence>MALDHLEETLPLKEKWKSSSDSDRNAFDCNICLECVQDPVVTLCGHLYCWPCIYKWLQFQSTSLENEEQQKPQCPVCKSEVSQSSLVPLYGRGQSTIPSSEGKSHQVVIPRRPQGPRSYPYSTTAVSHPISQSYHPYNNYHPQQFHSIPNGYTSPMLSTSGSLDNFGMFGEMIYARVFGNQLANIYTYPNSYNLSGVSNPRMRRHLMQIDKSLSRISFFLLCCLVLCLLLF</sequence>
<comment type="subcellular location">
    <subcellularLocation>
        <location evidence="2">Endomembrane system</location>
    </subcellularLocation>
    <subcellularLocation>
        <location evidence="11">Endoplasmic reticulum membrane</location>
        <topology evidence="11">Single-pass type IV membrane protein</topology>
    </subcellularLocation>
</comment>
<evidence type="ECO:0000256" key="4">
    <source>
        <dbReference type="ARBA" id="ARBA00022679"/>
    </source>
</evidence>
<dbReference type="InterPro" id="IPR027370">
    <property type="entry name" value="Znf-RING_euk"/>
</dbReference>
<evidence type="ECO:0000256" key="9">
    <source>
        <dbReference type="ARBA" id="ARBA00023136"/>
    </source>
</evidence>
<evidence type="ECO:0000256" key="8">
    <source>
        <dbReference type="ARBA" id="ARBA00022833"/>
    </source>
</evidence>
<dbReference type="GO" id="GO:0005789">
    <property type="term" value="C:endoplasmic reticulum membrane"/>
    <property type="evidence" value="ECO:0007669"/>
    <property type="project" value="UniProtKB-SubCell"/>
</dbReference>
<evidence type="ECO:0000256" key="11">
    <source>
        <dbReference type="RuleBase" id="RU369090"/>
    </source>
</evidence>
<dbReference type="PROSITE" id="PS50089">
    <property type="entry name" value="ZF_RING_2"/>
    <property type="match status" value="1"/>
</dbReference>
<keyword evidence="11" id="KW-0256">Endoplasmic reticulum</keyword>
<evidence type="ECO:0000256" key="5">
    <source>
        <dbReference type="ARBA" id="ARBA00022723"/>
    </source>
</evidence>
<feature type="transmembrane region" description="Helical" evidence="11">
    <location>
        <begin position="212"/>
        <end position="230"/>
    </location>
</feature>
<keyword evidence="6 10" id="KW-0863">Zinc-finger</keyword>
<evidence type="ECO:0000256" key="10">
    <source>
        <dbReference type="PROSITE-ProRule" id="PRU00175"/>
    </source>
</evidence>
<evidence type="ECO:0000256" key="6">
    <source>
        <dbReference type="ARBA" id="ARBA00022771"/>
    </source>
</evidence>
<dbReference type="GO" id="GO:0008270">
    <property type="term" value="F:zinc ion binding"/>
    <property type="evidence" value="ECO:0007669"/>
    <property type="project" value="UniProtKB-KW"/>
</dbReference>
<feature type="domain" description="RING-type" evidence="13">
    <location>
        <begin position="29"/>
        <end position="78"/>
    </location>
</feature>
<evidence type="ECO:0000259" key="13">
    <source>
        <dbReference type="PROSITE" id="PS50089"/>
    </source>
</evidence>
<evidence type="ECO:0000313" key="15">
    <source>
        <dbReference type="Proteomes" id="UP001367508"/>
    </source>
</evidence>
<dbReference type="SUPFAM" id="SSF57850">
    <property type="entry name" value="RING/U-box"/>
    <property type="match status" value="1"/>
</dbReference>
<dbReference type="InterPro" id="IPR017907">
    <property type="entry name" value="Znf_RING_CS"/>
</dbReference>
<evidence type="ECO:0000313" key="14">
    <source>
        <dbReference type="EMBL" id="KAK7312800.1"/>
    </source>
</evidence>
<dbReference type="EMBL" id="JAYMYQ010000009">
    <property type="protein sequence ID" value="KAK7312800.1"/>
    <property type="molecule type" value="Genomic_DNA"/>
</dbReference>
<dbReference type="PROSITE" id="PS00518">
    <property type="entry name" value="ZF_RING_1"/>
    <property type="match status" value="1"/>
</dbReference>
<keyword evidence="11" id="KW-1133">Transmembrane helix</keyword>
<keyword evidence="7 11" id="KW-0833">Ubl conjugation pathway</keyword>
<comment type="function">
    <text evidence="11">E3 ubiquitin-protein ligase.</text>
</comment>
<keyword evidence="4 11" id="KW-0808">Transferase</keyword>
<dbReference type="InterPro" id="IPR045103">
    <property type="entry name" value="RNF5/RNF185-like"/>
</dbReference>
<evidence type="ECO:0000256" key="7">
    <source>
        <dbReference type="ARBA" id="ARBA00022786"/>
    </source>
</evidence>
<evidence type="ECO:0000256" key="1">
    <source>
        <dbReference type="ARBA" id="ARBA00000900"/>
    </source>
</evidence>